<protein>
    <submittedName>
        <fullName evidence="1">Uncharacterized protein</fullName>
    </submittedName>
</protein>
<reference evidence="1" key="1">
    <citation type="journal article" date="2015" name="Nature">
        <title>Complex archaea that bridge the gap between prokaryotes and eukaryotes.</title>
        <authorList>
            <person name="Spang A."/>
            <person name="Saw J.H."/>
            <person name="Jorgensen S.L."/>
            <person name="Zaremba-Niedzwiedzka K."/>
            <person name="Martijn J."/>
            <person name="Lind A.E."/>
            <person name="van Eijk R."/>
            <person name="Schleper C."/>
            <person name="Guy L."/>
            <person name="Ettema T.J."/>
        </authorList>
    </citation>
    <scope>NUCLEOTIDE SEQUENCE</scope>
</reference>
<comment type="caution">
    <text evidence="1">The sequence shown here is derived from an EMBL/GenBank/DDBJ whole genome shotgun (WGS) entry which is preliminary data.</text>
</comment>
<organism evidence="1">
    <name type="scientific">marine sediment metagenome</name>
    <dbReference type="NCBI Taxonomy" id="412755"/>
    <lineage>
        <taxon>unclassified sequences</taxon>
        <taxon>metagenomes</taxon>
        <taxon>ecological metagenomes</taxon>
    </lineage>
</organism>
<proteinExistence type="predicted"/>
<name>A0A0F9W439_9ZZZZ</name>
<dbReference type="AlphaFoldDB" id="A0A0F9W439"/>
<dbReference type="EMBL" id="LAZR01000355">
    <property type="protein sequence ID" value="KKN72783.1"/>
    <property type="molecule type" value="Genomic_DNA"/>
</dbReference>
<sequence length="157" mass="16846">MDINTLLSELVILANDLDGKNQDISADVDAAIFIMSSDSALPRNKSLAAVVRENYAAVGDMDELTIEDLAVSAAEEIAELTEAVLEQRDSKAVVAVLTSMAQSLRSVLYPNGTMSRDVAEAGARFLQAAETKLSQDEELHSIGYRIGLVRSKIESSS</sequence>
<evidence type="ECO:0000313" key="1">
    <source>
        <dbReference type="EMBL" id="KKN72783.1"/>
    </source>
</evidence>
<accession>A0A0F9W439</accession>
<gene>
    <name evidence="1" type="ORF">LCGC14_0407500</name>
</gene>